<reference evidence="3" key="1">
    <citation type="submission" date="2025-08" db="UniProtKB">
        <authorList>
            <consortium name="RefSeq"/>
        </authorList>
    </citation>
    <scope>IDENTIFICATION</scope>
</reference>
<evidence type="ECO:0000313" key="2">
    <source>
        <dbReference type="Proteomes" id="UP001652625"/>
    </source>
</evidence>
<dbReference type="RefSeq" id="XP_065669244.1">
    <property type="nucleotide sequence ID" value="XM_065813172.1"/>
</dbReference>
<feature type="coiled-coil region" evidence="1">
    <location>
        <begin position="59"/>
        <end position="86"/>
    </location>
</feature>
<organism evidence="2 3">
    <name type="scientific">Hydra vulgaris</name>
    <name type="common">Hydra</name>
    <name type="synonym">Hydra attenuata</name>
    <dbReference type="NCBI Taxonomy" id="6087"/>
    <lineage>
        <taxon>Eukaryota</taxon>
        <taxon>Metazoa</taxon>
        <taxon>Cnidaria</taxon>
        <taxon>Hydrozoa</taxon>
        <taxon>Hydroidolina</taxon>
        <taxon>Anthoathecata</taxon>
        <taxon>Aplanulata</taxon>
        <taxon>Hydridae</taxon>
        <taxon>Hydra</taxon>
    </lineage>
</organism>
<keyword evidence="2" id="KW-1185">Reference proteome</keyword>
<keyword evidence="1" id="KW-0175">Coiled coil</keyword>
<dbReference type="Proteomes" id="UP001652625">
    <property type="component" value="Chromosome 12"/>
</dbReference>
<evidence type="ECO:0000313" key="3">
    <source>
        <dbReference type="RefSeq" id="XP_065669244.1"/>
    </source>
</evidence>
<protein>
    <submittedName>
        <fullName evidence="3">Uncharacterized protein LOC100209369 isoform X2</fullName>
    </submittedName>
</protein>
<dbReference type="GeneID" id="100209369"/>
<gene>
    <name evidence="3" type="primary">LOC100209369</name>
</gene>
<accession>A0ABM4D4N5</accession>
<name>A0ABM4D4N5_HYDVU</name>
<evidence type="ECO:0000256" key="1">
    <source>
        <dbReference type="SAM" id="Coils"/>
    </source>
</evidence>
<sequence>MPTPRMEKIVQKVKKQKMDERICPNNSKKPSLLSKTLMTLDGFLLSTFSNMGSCIPDKLVTKEELIKELSDEINEYGKSAKKNEKEITLGFRRRTATISEFKTSESRTKEICRRSWGPDNTWSSQFVSVNSFTNTKCKEINTYNKSDTTISNNQNYKKIINFKPKEVLEKRKKDVMKMFSWQIGESLDYVHTEKAESLVDVETILDVMLTSTIPIQVTFKVNSSIDISITYQFLPKFKDEYMVLKISRTHCMVMRAF</sequence>
<proteinExistence type="predicted"/>